<keyword evidence="1" id="KW-0677">Repeat</keyword>
<evidence type="ECO:0000313" key="5">
    <source>
        <dbReference type="Proteomes" id="UP000052967"/>
    </source>
</evidence>
<evidence type="ECO:0000256" key="2">
    <source>
        <dbReference type="ARBA" id="ARBA00023043"/>
    </source>
</evidence>
<dbReference type="InterPro" id="IPR002110">
    <property type="entry name" value="Ankyrin_rpt"/>
</dbReference>
<keyword evidence="2 3" id="KW-0040">ANK repeat</keyword>
<protein>
    <submittedName>
        <fullName evidence="4">Ankyrin repeat and SOCS box protein 3</fullName>
    </submittedName>
</protein>
<feature type="repeat" description="ANK" evidence="3">
    <location>
        <begin position="178"/>
        <end position="210"/>
    </location>
</feature>
<evidence type="ECO:0000256" key="1">
    <source>
        <dbReference type="ARBA" id="ARBA00022737"/>
    </source>
</evidence>
<evidence type="ECO:0000313" key="4">
    <source>
        <dbReference type="EMBL" id="KFQ27497.1"/>
    </source>
</evidence>
<proteinExistence type="predicted"/>
<name>A0A091RFT7_MERNU</name>
<dbReference type="SMART" id="SM00248">
    <property type="entry name" value="ANK"/>
    <property type="match status" value="9"/>
</dbReference>
<feature type="repeat" description="ANK" evidence="3">
    <location>
        <begin position="111"/>
        <end position="138"/>
    </location>
</feature>
<dbReference type="Pfam" id="PF12796">
    <property type="entry name" value="Ank_2"/>
    <property type="match status" value="3"/>
</dbReference>
<dbReference type="PRINTS" id="PR01415">
    <property type="entry name" value="ANKYRIN"/>
</dbReference>
<keyword evidence="5" id="KW-1185">Reference proteome</keyword>
<gene>
    <name evidence="4" type="ORF">N331_05050</name>
</gene>
<dbReference type="PROSITE" id="PS50297">
    <property type="entry name" value="ANK_REP_REGION"/>
    <property type="match status" value="5"/>
</dbReference>
<dbReference type="PANTHER" id="PTHR24203">
    <property type="entry name" value="ANKYRIN REPEAT FAMILY PROTEIN"/>
    <property type="match status" value="1"/>
</dbReference>
<dbReference type="Gene3D" id="1.25.40.20">
    <property type="entry name" value="Ankyrin repeat-containing domain"/>
    <property type="match status" value="2"/>
</dbReference>
<evidence type="ECO:0000256" key="3">
    <source>
        <dbReference type="PROSITE-ProRule" id="PRU00023"/>
    </source>
</evidence>
<feature type="repeat" description="ANK" evidence="3">
    <location>
        <begin position="9"/>
        <end position="41"/>
    </location>
</feature>
<dbReference type="PANTHER" id="PTHR24203:SF45">
    <property type="entry name" value="ANKYRIN REPEAT DOMAIN 6"/>
    <property type="match status" value="1"/>
</dbReference>
<dbReference type="AlphaFoldDB" id="A0A091RFT7"/>
<dbReference type="EMBL" id="KK701401">
    <property type="protein sequence ID" value="KFQ27497.1"/>
    <property type="molecule type" value="Genomic_DNA"/>
</dbReference>
<feature type="repeat" description="ANK" evidence="3">
    <location>
        <begin position="78"/>
        <end position="110"/>
    </location>
</feature>
<dbReference type="InterPro" id="IPR036770">
    <property type="entry name" value="Ankyrin_rpt-contain_sf"/>
</dbReference>
<feature type="repeat" description="ANK" evidence="3">
    <location>
        <begin position="211"/>
        <end position="243"/>
    </location>
</feature>
<dbReference type="Proteomes" id="UP000052967">
    <property type="component" value="Unassembled WGS sequence"/>
</dbReference>
<reference evidence="4 5" key="1">
    <citation type="submission" date="2014-04" db="EMBL/GenBank/DDBJ databases">
        <title>Genome evolution of avian class.</title>
        <authorList>
            <person name="Zhang G."/>
            <person name="Li C."/>
        </authorList>
    </citation>
    <scope>NUCLEOTIDE SEQUENCE [LARGE SCALE GENOMIC DNA]</scope>
    <source>
        <strain evidence="4">BGI_N331</strain>
    </source>
</reference>
<dbReference type="PROSITE" id="PS50088">
    <property type="entry name" value="ANK_REPEAT"/>
    <property type="match status" value="6"/>
</dbReference>
<feature type="repeat" description="ANK" evidence="3">
    <location>
        <begin position="145"/>
        <end position="177"/>
    </location>
</feature>
<sequence>MDFTEAYSDRCSAVGLAAREGNVKLLRKLIKQGYSIDVPDNRRWVPIHEAAANNASECLRLLIRAASSDDYLKARTHEGFCALHLSARRGSVDSIRVLLEAGANPNELTIEATTPLFIAVENWRPHAVRFLLQHGASVQGPHCWSGWNSLHQASYQGSTEIMQILLEEGADKECKDDFGITPLFVAAQYGRLESLRLLVCHGADVNCQAKDRATPLLIAAQEGHTECVELLLATGADPNLYCNEDCWQLPIHAAAEMGHKKILELLIPVTDRTCDRGKGKVSPVYSAVYGGHEECLAMLLREGYSPDAQECLNFKCRSPMCMVFQKE</sequence>
<organism evidence="4 5">
    <name type="scientific">Merops nubicus</name>
    <name type="common">Northern carmine bee-eater</name>
    <dbReference type="NCBI Taxonomy" id="57421"/>
    <lineage>
        <taxon>Eukaryota</taxon>
        <taxon>Metazoa</taxon>
        <taxon>Chordata</taxon>
        <taxon>Craniata</taxon>
        <taxon>Vertebrata</taxon>
        <taxon>Euteleostomi</taxon>
        <taxon>Archelosauria</taxon>
        <taxon>Archosauria</taxon>
        <taxon>Dinosauria</taxon>
        <taxon>Saurischia</taxon>
        <taxon>Theropoda</taxon>
        <taxon>Coelurosauria</taxon>
        <taxon>Aves</taxon>
        <taxon>Neognathae</taxon>
        <taxon>Neoaves</taxon>
        <taxon>Telluraves</taxon>
        <taxon>Coraciimorphae</taxon>
        <taxon>Coraciiformes</taxon>
        <taxon>Meropidae</taxon>
        <taxon>Merops</taxon>
    </lineage>
</organism>
<dbReference type="Pfam" id="PF00023">
    <property type="entry name" value="Ank"/>
    <property type="match status" value="1"/>
</dbReference>
<dbReference type="SUPFAM" id="SSF48403">
    <property type="entry name" value="Ankyrin repeat"/>
    <property type="match status" value="2"/>
</dbReference>
<accession>A0A091RFT7</accession>